<reference evidence="1" key="1">
    <citation type="submission" date="2023-08" db="EMBL/GenBank/DDBJ databases">
        <title>Black Yeasts Isolated from many extreme environments.</title>
        <authorList>
            <person name="Coleine C."/>
            <person name="Stajich J.E."/>
            <person name="Selbmann L."/>
        </authorList>
    </citation>
    <scope>NUCLEOTIDE SEQUENCE</scope>
    <source>
        <strain evidence="1">CCFEE 5401</strain>
    </source>
</reference>
<protein>
    <submittedName>
        <fullName evidence="1">Uncharacterized protein</fullName>
    </submittedName>
</protein>
<gene>
    <name evidence="1" type="ORF">LTR62_007697</name>
</gene>
<name>A0AAN7TAS0_9PEZI</name>
<dbReference type="Proteomes" id="UP001310890">
    <property type="component" value="Unassembled WGS sequence"/>
</dbReference>
<dbReference type="EMBL" id="JAVRRL010000075">
    <property type="protein sequence ID" value="KAK5108895.1"/>
    <property type="molecule type" value="Genomic_DNA"/>
</dbReference>
<dbReference type="AlphaFoldDB" id="A0AAN7TAS0"/>
<accession>A0AAN7TAS0</accession>
<proteinExistence type="predicted"/>
<organism evidence="1 2">
    <name type="scientific">Meristemomyces frigidus</name>
    <dbReference type="NCBI Taxonomy" id="1508187"/>
    <lineage>
        <taxon>Eukaryota</taxon>
        <taxon>Fungi</taxon>
        <taxon>Dikarya</taxon>
        <taxon>Ascomycota</taxon>
        <taxon>Pezizomycotina</taxon>
        <taxon>Dothideomycetes</taxon>
        <taxon>Dothideomycetidae</taxon>
        <taxon>Mycosphaerellales</taxon>
        <taxon>Teratosphaeriaceae</taxon>
        <taxon>Meristemomyces</taxon>
    </lineage>
</organism>
<comment type="caution">
    <text evidence="1">The sequence shown here is derived from an EMBL/GenBank/DDBJ whole genome shotgun (WGS) entry which is preliminary data.</text>
</comment>
<evidence type="ECO:0000313" key="1">
    <source>
        <dbReference type="EMBL" id="KAK5108895.1"/>
    </source>
</evidence>
<evidence type="ECO:0000313" key="2">
    <source>
        <dbReference type="Proteomes" id="UP001310890"/>
    </source>
</evidence>
<sequence>MKPLESQDSGMTVKRMQVLYKELTPDPYALPVFCVGNAAYKKHQAGFQTDDSEAPNLSVEATNIPALRHHSWLAPTEAKVNETKHMVSIQLPALIVCFEMYVNRTHMGRKGEIRKTVMEPQSSCSKFVDDLGEALDARAEKTILEAFPQ</sequence>